<dbReference type="GO" id="GO:0015631">
    <property type="term" value="F:tubulin binding"/>
    <property type="evidence" value="ECO:0007669"/>
    <property type="project" value="TreeGrafter"/>
</dbReference>
<evidence type="ECO:0000256" key="4">
    <source>
        <dbReference type="ARBA" id="ARBA00022840"/>
    </source>
</evidence>
<name>A0AAN8FAC5_TRICO</name>
<dbReference type="EMBL" id="WIXE01012461">
    <property type="protein sequence ID" value="KAK5975900.1"/>
    <property type="molecule type" value="Genomic_DNA"/>
</dbReference>
<evidence type="ECO:0000256" key="3">
    <source>
        <dbReference type="ARBA" id="ARBA00022741"/>
    </source>
</evidence>
<evidence type="ECO:0000313" key="6">
    <source>
        <dbReference type="EMBL" id="KAK5975900.1"/>
    </source>
</evidence>
<feature type="region of interest" description="Disordered" evidence="5">
    <location>
        <begin position="176"/>
        <end position="200"/>
    </location>
</feature>
<dbReference type="SUPFAM" id="SSF56059">
    <property type="entry name" value="Glutathione synthetase ATP-binding domain-like"/>
    <property type="match status" value="1"/>
</dbReference>
<sequence length="421" mass="47731">MVHLDVSGMVRFCTEKYRKPKPSNFDNLYAHLTNYSLNKGNLSYIHSLSLMDQINGSKRLLSTVFGQMAKCGLRTKKLWHDIKIIIVKTVLAMLPELMINYEYEFNGTVGPQCFQIMGFDIIVREDGTPILLEVNSAPSLTIEHTPANGARMRSIVDEMIKIPLVRDTLLLVTGQLQEPSRRGSPSAHGSSRSTDDLNTFKSPRKPHLSEVAFFLIFTILQNHSMYLASLKIFPNRYGQEAKHLLFVDRAVYIFIQFANLRLSKNISTSSLRRFVRDCGLEKYFEPGELEKLSADISHHYTGDSNNNKGLPFHGFLELLSIISKRLYPEESSLQIGLQKLLNVCASALRNRGVRSQRLRREEVDTKSGSSKKIYMLPSHARHKGRSKSCEPISPVKINIERKADGNNNNVKHVSLPSISRK</sequence>
<dbReference type="GO" id="GO:0000226">
    <property type="term" value="P:microtubule cytoskeleton organization"/>
    <property type="evidence" value="ECO:0007669"/>
    <property type="project" value="TreeGrafter"/>
</dbReference>
<evidence type="ECO:0000256" key="1">
    <source>
        <dbReference type="ARBA" id="ARBA00006820"/>
    </source>
</evidence>
<dbReference type="GO" id="GO:0019098">
    <property type="term" value="P:reproductive behavior"/>
    <property type="evidence" value="ECO:0007669"/>
    <property type="project" value="UniProtKB-ARBA"/>
</dbReference>
<dbReference type="InterPro" id="IPR004344">
    <property type="entry name" value="TTL/TTLL_fam"/>
</dbReference>
<protein>
    <submittedName>
        <fullName evidence="6">Tubulin-tyrosine ligase domain containing protein</fullName>
    </submittedName>
</protein>
<keyword evidence="4" id="KW-0067">ATP-binding</keyword>
<reference evidence="6 7" key="1">
    <citation type="submission" date="2019-10" db="EMBL/GenBank/DDBJ databases">
        <title>Assembly and Annotation for the nematode Trichostrongylus colubriformis.</title>
        <authorList>
            <person name="Martin J."/>
        </authorList>
    </citation>
    <scope>NUCLEOTIDE SEQUENCE [LARGE SCALE GENOMIC DNA]</scope>
    <source>
        <strain evidence="6">G859</strain>
        <tissue evidence="6">Whole worm</tissue>
    </source>
</reference>
<comment type="similarity">
    <text evidence="1">Belongs to the tubulin--tyrosine ligase family.</text>
</comment>
<dbReference type="GO" id="GO:0036064">
    <property type="term" value="C:ciliary basal body"/>
    <property type="evidence" value="ECO:0007669"/>
    <property type="project" value="TreeGrafter"/>
</dbReference>
<proteinExistence type="inferred from homology"/>
<comment type="caution">
    <text evidence="6">The sequence shown here is derived from an EMBL/GenBank/DDBJ whole genome shotgun (WGS) entry which is preliminary data.</text>
</comment>
<organism evidence="6 7">
    <name type="scientific">Trichostrongylus colubriformis</name>
    <name type="common">Black scour worm</name>
    <dbReference type="NCBI Taxonomy" id="6319"/>
    <lineage>
        <taxon>Eukaryota</taxon>
        <taxon>Metazoa</taxon>
        <taxon>Ecdysozoa</taxon>
        <taxon>Nematoda</taxon>
        <taxon>Chromadorea</taxon>
        <taxon>Rhabditida</taxon>
        <taxon>Rhabditina</taxon>
        <taxon>Rhabditomorpha</taxon>
        <taxon>Strongyloidea</taxon>
        <taxon>Trichostrongylidae</taxon>
        <taxon>Trichostrongylus</taxon>
    </lineage>
</organism>
<keyword evidence="2 6" id="KW-0436">Ligase</keyword>
<evidence type="ECO:0000256" key="5">
    <source>
        <dbReference type="SAM" id="MobiDB-lite"/>
    </source>
</evidence>
<dbReference type="GO" id="GO:0005524">
    <property type="term" value="F:ATP binding"/>
    <property type="evidence" value="ECO:0007669"/>
    <property type="project" value="UniProtKB-KW"/>
</dbReference>
<gene>
    <name evidence="6" type="ORF">GCK32_013696</name>
</gene>
<dbReference type="Proteomes" id="UP001331761">
    <property type="component" value="Unassembled WGS sequence"/>
</dbReference>
<dbReference type="Pfam" id="PF03133">
    <property type="entry name" value="TTL"/>
    <property type="match status" value="1"/>
</dbReference>
<keyword evidence="7" id="KW-1185">Reference proteome</keyword>
<keyword evidence="3" id="KW-0547">Nucleotide-binding</keyword>
<dbReference type="PANTHER" id="PTHR12241:SF154">
    <property type="entry name" value="TUBULIN POLYGLUTAMYLASE TTLL11"/>
    <property type="match status" value="1"/>
</dbReference>
<evidence type="ECO:0000313" key="7">
    <source>
        <dbReference type="Proteomes" id="UP001331761"/>
    </source>
</evidence>
<dbReference type="Gene3D" id="3.30.470.20">
    <property type="entry name" value="ATP-grasp fold, B domain"/>
    <property type="match status" value="1"/>
</dbReference>
<dbReference type="GO" id="GO:0070740">
    <property type="term" value="F:tubulin-glutamic acid ligase activity"/>
    <property type="evidence" value="ECO:0007669"/>
    <property type="project" value="TreeGrafter"/>
</dbReference>
<dbReference type="PANTHER" id="PTHR12241">
    <property type="entry name" value="TUBULIN POLYGLUTAMYLASE"/>
    <property type="match status" value="1"/>
</dbReference>
<dbReference type="PROSITE" id="PS51221">
    <property type="entry name" value="TTL"/>
    <property type="match status" value="1"/>
</dbReference>
<evidence type="ECO:0000256" key="2">
    <source>
        <dbReference type="ARBA" id="ARBA00022598"/>
    </source>
</evidence>
<feature type="compositionally biased region" description="Polar residues" evidence="5">
    <location>
        <begin position="187"/>
        <end position="200"/>
    </location>
</feature>
<dbReference type="AlphaFoldDB" id="A0AAN8FAC5"/>
<accession>A0AAN8FAC5</accession>